<dbReference type="KEGG" id="psyt:DSAG12_02825"/>
<dbReference type="RefSeq" id="WP_147663913.1">
    <property type="nucleotide sequence ID" value="NZ_CP042905.2"/>
</dbReference>
<dbReference type="AlphaFoldDB" id="A0A5B9DDZ8"/>
<keyword evidence="3" id="KW-1185">Reference proteome</keyword>
<sequence>MVKITNFYGFCIIYAFVLISFVGTITLIDDIPDPLNFDKSPLCAQDIDGFYPEEIRSETVIIDPDTTYNTTQFTTIGKWYCIVWSGENDYMEVRVGSAIERGSSEGYLVWEATSISIQIFIEDYSGMPWQNTVDFSILESSINNFDGGYGEWDAPETLDRYDGKRLRRHIIPNEGLFTIDSENSQLYVYGYIDFRYEDPISMSFDIIVLNENADSVVFFNEFTLSSSFVEERFELRAIDLTPGTYKLLIDASSRFTVKCFLKSDFDQYRIEGWATGIGIVVGIIGIPIILIKLVSRKNKKVKQYPSTQMPTSAPFMFNSQPQQTTTPAKFCKHCGSVSLPNNKFCNHCGKPL</sequence>
<keyword evidence="1" id="KW-0812">Transmembrane</keyword>
<evidence type="ECO:0000313" key="3">
    <source>
        <dbReference type="Proteomes" id="UP000321408"/>
    </source>
</evidence>
<keyword evidence="1" id="KW-0472">Membrane</keyword>
<dbReference type="Proteomes" id="UP000321408">
    <property type="component" value="Chromosome"/>
</dbReference>
<dbReference type="EMBL" id="CP042905">
    <property type="protein sequence ID" value="QEE16993.1"/>
    <property type="molecule type" value="Genomic_DNA"/>
</dbReference>
<accession>A0A5B9DDZ8</accession>
<organism evidence="2 3">
    <name type="scientific">Promethearchaeum syntrophicum</name>
    <dbReference type="NCBI Taxonomy" id="2594042"/>
    <lineage>
        <taxon>Archaea</taxon>
        <taxon>Promethearchaeati</taxon>
        <taxon>Promethearchaeota</taxon>
        <taxon>Promethearchaeia</taxon>
        <taxon>Promethearchaeales</taxon>
        <taxon>Promethearchaeaceae</taxon>
        <taxon>Promethearchaeum</taxon>
    </lineage>
</organism>
<protein>
    <recommendedName>
        <fullName evidence="4">Zinc-ribbon domain-containing protein</fullName>
    </recommendedName>
</protein>
<reference evidence="2 3" key="1">
    <citation type="journal article" date="2020" name="Nature">
        <title>Isolation of an archaeon at the prokaryote-eukaryote interface.</title>
        <authorList>
            <person name="Imachi H."/>
            <person name="Nobu M.K."/>
            <person name="Nakahara N."/>
            <person name="Morono Y."/>
            <person name="Ogawara M."/>
            <person name="Takaki Y."/>
            <person name="Takano Y."/>
            <person name="Uematsu K."/>
            <person name="Ikuta T."/>
            <person name="Ito M."/>
            <person name="Matsui Y."/>
            <person name="Miyazaki M."/>
            <person name="Murata K."/>
            <person name="Saito Y."/>
            <person name="Sakai S."/>
            <person name="Song C."/>
            <person name="Tasumi E."/>
            <person name="Yamanaka Y."/>
            <person name="Yamaguchi T."/>
            <person name="Kamagata Y."/>
            <person name="Tamaki H."/>
            <person name="Takai K."/>
        </authorList>
    </citation>
    <scope>NUCLEOTIDE SEQUENCE [LARGE SCALE GENOMIC DNA]</scope>
    <source>
        <strain evidence="2 3">MK-D1</strain>
    </source>
</reference>
<keyword evidence="1" id="KW-1133">Transmembrane helix</keyword>
<reference evidence="2 3" key="2">
    <citation type="journal article" date="2024" name="Int. J. Syst. Evol. Microbiol.">
        <title>Promethearchaeum syntrophicum gen. nov., sp. nov., an anaerobic, obligately syntrophic archaeon, the first isolate of the lineage 'Asgard' archaea, and proposal of the new archaeal phylum Promethearchaeota phyl. nov. and kingdom Promethearchaeati regn. nov.</title>
        <authorList>
            <person name="Imachi H."/>
            <person name="Nobu M.K."/>
            <person name="Kato S."/>
            <person name="Takaki Y."/>
            <person name="Miyazaki M."/>
            <person name="Miyata M."/>
            <person name="Ogawara M."/>
            <person name="Saito Y."/>
            <person name="Sakai S."/>
            <person name="Tahara Y.O."/>
            <person name="Takano Y."/>
            <person name="Tasumi E."/>
            <person name="Uematsu K."/>
            <person name="Yoshimura T."/>
            <person name="Itoh T."/>
            <person name="Ohkuma M."/>
            <person name="Takai K."/>
        </authorList>
    </citation>
    <scope>NUCLEOTIDE SEQUENCE [LARGE SCALE GENOMIC DNA]</scope>
    <source>
        <strain evidence="2 3">MK-D1</strain>
    </source>
</reference>
<evidence type="ECO:0008006" key="4">
    <source>
        <dbReference type="Google" id="ProtNLM"/>
    </source>
</evidence>
<evidence type="ECO:0000256" key="1">
    <source>
        <dbReference type="SAM" id="Phobius"/>
    </source>
</evidence>
<evidence type="ECO:0000313" key="2">
    <source>
        <dbReference type="EMBL" id="QEE16993.1"/>
    </source>
</evidence>
<gene>
    <name evidence="2" type="ORF">DSAG12_02825</name>
</gene>
<name>A0A5B9DDZ8_9ARCH</name>
<feature type="transmembrane region" description="Helical" evidence="1">
    <location>
        <begin position="273"/>
        <end position="294"/>
    </location>
</feature>
<dbReference type="GeneID" id="41330803"/>
<feature type="transmembrane region" description="Helical" evidence="1">
    <location>
        <begin position="7"/>
        <end position="28"/>
    </location>
</feature>
<proteinExistence type="predicted"/>